<evidence type="ECO:0000313" key="5">
    <source>
        <dbReference type="Proteomes" id="UP000285084"/>
    </source>
</evidence>
<evidence type="ECO:0000313" key="4">
    <source>
        <dbReference type="EMBL" id="RKK71794.1"/>
    </source>
</evidence>
<dbReference type="PROSITE" id="PS51186">
    <property type="entry name" value="GNAT"/>
    <property type="match status" value="1"/>
</dbReference>
<dbReference type="InterPro" id="IPR051635">
    <property type="entry name" value="SNAT-like"/>
</dbReference>
<dbReference type="VEuPathDB" id="FungiDB:FOZG_02774"/>
<name>A0A420MUW0_FUSOX</name>
<sequence>MALYARQLNIDDLERSLAVETAAFPPAEAATRQKIEYRLTVCPEICIGLFLRAGASLPSPIPHDIPFVEESTSSDDVLLAHVISTKTTNKPVRDEDMDYPRNWKEDPQGDYAVGHKKNGRTIALHALAVAPDYQRAGLGKAIMRVYIERTKSLNSADRISILTYDRLVPYYQRLGFEHYGKSESAYAGVAWHDLVSGIKSRKTNSNWDIVLHTIFFCVRNPYNGDVRCVA</sequence>
<evidence type="ECO:0000256" key="1">
    <source>
        <dbReference type="ARBA" id="ARBA00022679"/>
    </source>
</evidence>
<dbReference type="VEuPathDB" id="FungiDB:HZS61_014424"/>
<keyword evidence="2" id="KW-0012">Acyltransferase</keyword>
<dbReference type="AlphaFoldDB" id="A0A420MUW0"/>
<keyword evidence="1" id="KW-0808">Transferase</keyword>
<evidence type="ECO:0000259" key="3">
    <source>
        <dbReference type="PROSITE" id="PS51186"/>
    </source>
</evidence>
<dbReference type="VEuPathDB" id="FungiDB:FOC1_g10005785"/>
<dbReference type="VEuPathDB" id="FungiDB:FOXG_04312"/>
<dbReference type="VEuPathDB" id="FungiDB:FOMG_02850"/>
<dbReference type="InterPro" id="IPR000182">
    <property type="entry name" value="GNAT_dom"/>
</dbReference>
<dbReference type="Pfam" id="PF13673">
    <property type="entry name" value="Acetyltransf_10"/>
    <property type="match status" value="1"/>
</dbReference>
<feature type="domain" description="N-acetyltransferase" evidence="3">
    <location>
        <begin position="55"/>
        <end position="195"/>
    </location>
</feature>
<dbReference type="PANTHER" id="PTHR10908:SF0">
    <property type="entry name" value="SEROTONIN N-ACETYLTRANSFERASE"/>
    <property type="match status" value="1"/>
</dbReference>
<gene>
    <name evidence="4" type="ORF">BFJ69_g10651</name>
</gene>
<dbReference type="VEuPathDB" id="FungiDB:FOIG_06570"/>
<proteinExistence type="predicted"/>
<dbReference type="Proteomes" id="UP000285084">
    <property type="component" value="Unassembled WGS sequence"/>
</dbReference>
<dbReference type="PANTHER" id="PTHR10908">
    <property type="entry name" value="SEROTONIN N-ACETYLTRANSFERASE"/>
    <property type="match status" value="1"/>
</dbReference>
<reference evidence="4 5" key="1">
    <citation type="journal article" date="2018" name="Sci. Rep.">
        <title>Characterisation of pathogen-specific regions and novel effector candidates in Fusarium oxysporum f. sp. cepae.</title>
        <authorList>
            <person name="Armitage A.D."/>
            <person name="Taylor A."/>
            <person name="Sobczyk M.K."/>
            <person name="Baxter L."/>
            <person name="Greenfield B.P."/>
            <person name="Bates H.J."/>
            <person name="Wilson F."/>
            <person name="Jackson A.C."/>
            <person name="Ott S."/>
            <person name="Harrison R.J."/>
            <person name="Clarkson J.P."/>
        </authorList>
    </citation>
    <scope>NUCLEOTIDE SEQUENCE [LARGE SCALE GENOMIC DNA]</scope>
    <source>
        <strain evidence="4 5">Fo_A13</strain>
    </source>
</reference>
<dbReference type="SUPFAM" id="SSF55729">
    <property type="entry name" value="Acyl-CoA N-acyltransferases (Nat)"/>
    <property type="match status" value="1"/>
</dbReference>
<dbReference type="GO" id="GO:0004059">
    <property type="term" value="F:aralkylamine N-acetyltransferase activity"/>
    <property type="evidence" value="ECO:0007669"/>
    <property type="project" value="TreeGrafter"/>
</dbReference>
<dbReference type="CDD" id="cd04301">
    <property type="entry name" value="NAT_SF"/>
    <property type="match status" value="1"/>
</dbReference>
<dbReference type="InterPro" id="IPR016181">
    <property type="entry name" value="Acyl_CoA_acyltransferase"/>
</dbReference>
<dbReference type="EMBL" id="MRCX01000108">
    <property type="protein sequence ID" value="RKK71794.1"/>
    <property type="molecule type" value="Genomic_DNA"/>
</dbReference>
<protein>
    <recommendedName>
        <fullName evidence="3">N-acetyltransferase domain-containing protein</fullName>
    </recommendedName>
</protein>
<dbReference type="GO" id="GO:0005737">
    <property type="term" value="C:cytoplasm"/>
    <property type="evidence" value="ECO:0007669"/>
    <property type="project" value="TreeGrafter"/>
</dbReference>
<evidence type="ECO:0000256" key="2">
    <source>
        <dbReference type="ARBA" id="ARBA00023315"/>
    </source>
</evidence>
<comment type="caution">
    <text evidence="4">The sequence shown here is derived from an EMBL/GenBank/DDBJ whole genome shotgun (WGS) entry which is preliminary data.</text>
</comment>
<accession>A0A420MUW0</accession>
<dbReference type="VEuPathDB" id="FungiDB:FOC4_g10006685"/>
<dbReference type="Gene3D" id="3.40.630.30">
    <property type="match status" value="1"/>
</dbReference>
<organism evidence="4 5">
    <name type="scientific">Fusarium oxysporum</name>
    <name type="common">Fusarium vascular wilt</name>
    <dbReference type="NCBI Taxonomy" id="5507"/>
    <lineage>
        <taxon>Eukaryota</taxon>
        <taxon>Fungi</taxon>
        <taxon>Dikarya</taxon>
        <taxon>Ascomycota</taxon>
        <taxon>Pezizomycotina</taxon>
        <taxon>Sordariomycetes</taxon>
        <taxon>Hypocreomycetidae</taxon>
        <taxon>Hypocreales</taxon>
        <taxon>Nectriaceae</taxon>
        <taxon>Fusarium</taxon>
        <taxon>Fusarium oxysporum species complex</taxon>
    </lineage>
</organism>